<dbReference type="InterPro" id="IPR010610">
    <property type="entry name" value="EryCIII-like_C"/>
</dbReference>
<dbReference type="InterPro" id="IPR050426">
    <property type="entry name" value="Glycosyltransferase_28"/>
</dbReference>
<sequence>MSRVLVAVMPFTGHVAPFRAVVRELVSRGHDVRVYTGEAFRAGFEALGARVLPWTEAPDFDENDLSATFPALRGRPGPRQLLANLEQLFLRTGVGQHRDLVAAWRSEPWDVLLGDALSTGASLVAETTGCRWASLSVVPLSIPSRDLPPAGLRLRPHHTAVGGARDAALRFLVNVAGAPLQRAYQQVRAGVQLPPTDRPFYLAWLSPQLLLALGSPALDYGRSDPPPNLVYVGAIPATSDAPLPDWWGQVASSTRPVVYVTQGTQNVDPTHLLEPALAALSARNVLVVASTGIRGRTRLPFSVPAGTRVADFVPQDRLMPFTSVMITNGGWGGVLGALSAGVPLVVAGGDLDKPDIAARVAYARAGIDLRTGRPNAAQVLAAYDRLTAEPAFRATARRLGTELRDLGGAPRIADEVERLAAA</sequence>
<name>A0ABN6XTK1_9MICO</name>
<dbReference type="InterPro" id="IPR002213">
    <property type="entry name" value="UDP_glucos_trans"/>
</dbReference>
<dbReference type="Pfam" id="PF06722">
    <property type="entry name" value="EryCIII-like_C"/>
    <property type="match status" value="1"/>
</dbReference>
<dbReference type="PANTHER" id="PTHR48050:SF13">
    <property type="entry name" value="STEROL 3-BETA-GLUCOSYLTRANSFERASE UGT80A2"/>
    <property type="match status" value="1"/>
</dbReference>
<accession>A0ABN6XTK1</accession>
<dbReference type="SUPFAM" id="SSF53756">
    <property type="entry name" value="UDP-Glycosyltransferase/glycogen phosphorylase"/>
    <property type="match status" value="1"/>
</dbReference>
<dbReference type="Gene3D" id="3.40.50.2000">
    <property type="entry name" value="Glycogen Phosphorylase B"/>
    <property type="match status" value="2"/>
</dbReference>
<dbReference type="GO" id="GO:0016740">
    <property type="term" value="F:transferase activity"/>
    <property type="evidence" value="ECO:0007669"/>
    <property type="project" value="UniProtKB-KW"/>
</dbReference>
<organism evidence="2 3">
    <name type="scientific">Naasia aerilata</name>
    <dbReference type="NCBI Taxonomy" id="1162966"/>
    <lineage>
        <taxon>Bacteria</taxon>
        <taxon>Bacillati</taxon>
        <taxon>Actinomycetota</taxon>
        <taxon>Actinomycetes</taxon>
        <taxon>Micrococcales</taxon>
        <taxon>Microbacteriaceae</taxon>
        <taxon>Naasia</taxon>
    </lineage>
</organism>
<dbReference type="CDD" id="cd03784">
    <property type="entry name" value="GT1_Gtf-like"/>
    <property type="match status" value="1"/>
</dbReference>
<feature type="domain" description="Erythromycin biosynthesis protein CIII-like C-terminal" evidence="1">
    <location>
        <begin position="301"/>
        <end position="402"/>
    </location>
</feature>
<dbReference type="EMBL" id="AP027731">
    <property type="protein sequence ID" value="BDZ46965.1"/>
    <property type="molecule type" value="Genomic_DNA"/>
</dbReference>
<gene>
    <name evidence="2" type="ORF">GCM10025866_28740</name>
</gene>
<dbReference type="RefSeq" id="WP_286276953.1">
    <property type="nucleotide sequence ID" value="NZ_AP027731.1"/>
</dbReference>
<evidence type="ECO:0000313" key="3">
    <source>
        <dbReference type="Proteomes" id="UP001321498"/>
    </source>
</evidence>
<keyword evidence="2" id="KW-0808">Transferase</keyword>
<dbReference type="Proteomes" id="UP001321498">
    <property type="component" value="Chromosome"/>
</dbReference>
<protein>
    <submittedName>
        <fullName evidence="2">Glycosyl transferase</fullName>
    </submittedName>
</protein>
<proteinExistence type="predicted"/>
<keyword evidence="3" id="KW-1185">Reference proteome</keyword>
<reference evidence="3" key="1">
    <citation type="journal article" date="2019" name="Int. J. Syst. Evol. Microbiol.">
        <title>The Global Catalogue of Microorganisms (GCM) 10K type strain sequencing project: providing services to taxonomists for standard genome sequencing and annotation.</title>
        <authorList>
            <consortium name="The Broad Institute Genomics Platform"/>
            <consortium name="The Broad Institute Genome Sequencing Center for Infectious Disease"/>
            <person name="Wu L."/>
            <person name="Ma J."/>
        </authorList>
    </citation>
    <scope>NUCLEOTIDE SEQUENCE [LARGE SCALE GENOMIC DNA]</scope>
    <source>
        <strain evidence="3">NBRC 108725</strain>
    </source>
</reference>
<evidence type="ECO:0000259" key="1">
    <source>
        <dbReference type="Pfam" id="PF06722"/>
    </source>
</evidence>
<evidence type="ECO:0000313" key="2">
    <source>
        <dbReference type="EMBL" id="BDZ46965.1"/>
    </source>
</evidence>
<dbReference type="PANTHER" id="PTHR48050">
    <property type="entry name" value="STEROL 3-BETA-GLUCOSYLTRANSFERASE"/>
    <property type="match status" value="1"/>
</dbReference>